<proteinExistence type="predicted"/>
<feature type="transmembrane region" description="Helical" evidence="8">
    <location>
        <begin position="230"/>
        <end position="252"/>
    </location>
</feature>
<dbReference type="EMBL" id="MFJV01000001">
    <property type="protein sequence ID" value="OGG24490.1"/>
    <property type="molecule type" value="Genomic_DNA"/>
</dbReference>
<dbReference type="Proteomes" id="UP000178759">
    <property type="component" value="Unassembled WGS sequence"/>
</dbReference>
<dbReference type="Gene3D" id="3.90.550.10">
    <property type="entry name" value="Spore Coat Polysaccharide Biosynthesis Protein SpsA, Chain A"/>
    <property type="match status" value="1"/>
</dbReference>
<keyword evidence="3" id="KW-0808">Transferase</keyword>
<dbReference type="GO" id="GO:0099621">
    <property type="term" value="F:undecaprenyl-phosphate 4-deoxy-4-formamido-L-arabinose transferase activity"/>
    <property type="evidence" value="ECO:0007669"/>
    <property type="project" value="TreeGrafter"/>
</dbReference>
<dbReference type="InterPro" id="IPR001173">
    <property type="entry name" value="Glyco_trans_2-like"/>
</dbReference>
<dbReference type="PANTHER" id="PTHR48090">
    <property type="entry name" value="UNDECAPRENYL-PHOSPHATE 4-DEOXY-4-FORMAMIDO-L-ARABINOSE TRANSFERASE-RELATED"/>
    <property type="match status" value="1"/>
</dbReference>
<keyword evidence="5" id="KW-0448">Lipopolysaccharide biosynthesis</keyword>
<evidence type="ECO:0000256" key="4">
    <source>
        <dbReference type="ARBA" id="ARBA00022692"/>
    </source>
</evidence>
<keyword evidence="7 8" id="KW-0472">Membrane</keyword>
<keyword evidence="1" id="KW-1003">Cell membrane</keyword>
<sequence>MISIVIPVKNEAESLPHLTDELFAILKTVREPYEILFVNDGSTDKTKIALESVARKNKHVRVFHFRANFGKSEALAYGFSQAKGNVVVTLDADLQDNPKEIIKLIEKLNDGYDLVVGWRKERKDSVEKKISSYLFNVGTRFLSGVPLHDYNCGLKAMTGNVAKSLNLHGELHRFIPILAAKLKYKVTELPVAHRKRKFGKSKFGLGRSWRAVIDLLTVLFLTHYEGKPAHFFGLYGFLLTSIGFVMNAYVTYIRVTTGSVGHHIPLLLAGILLMVIGVQLISVGLIAELVTSMSRKKQDYV</sequence>
<accession>A0A1F6AID7</accession>
<dbReference type="GO" id="GO:0005886">
    <property type="term" value="C:plasma membrane"/>
    <property type="evidence" value="ECO:0007669"/>
    <property type="project" value="TreeGrafter"/>
</dbReference>
<evidence type="ECO:0000256" key="2">
    <source>
        <dbReference type="ARBA" id="ARBA00022676"/>
    </source>
</evidence>
<evidence type="ECO:0000256" key="6">
    <source>
        <dbReference type="ARBA" id="ARBA00022989"/>
    </source>
</evidence>
<dbReference type="SUPFAM" id="SSF53448">
    <property type="entry name" value="Nucleotide-diphospho-sugar transferases"/>
    <property type="match status" value="1"/>
</dbReference>
<feature type="transmembrane region" description="Helical" evidence="8">
    <location>
        <begin position="264"/>
        <end position="287"/>
    </location>
</feature>
<dbReference type="CDD" id="cd04187">
    <property type="entry name" value="DPM1_like_bac"/>
    <property type="match status" value="1"/>
</dbReference>
<keyword evidence="6 8" id="KW-1133">Transmembrane helix</keyword>
<feature type="domain" description="Glycosyltransferase 2-like" evidence="9">
    <location>
        <begin position="3"/>
        <end position="134"/>
    </location>
</feature>
<dbReference type="AlphaFoldDB" id="A0A1F6AID7"/>
<evidence type="ECO:0000256" key="1">
    <source>
        <dbReference type="ARBA" id="ARBA00022475"/>
    </source>
</evidence>
<name>A0A1F6AID7_9BACT</name>
<dbReference type="InterPro" id="IPR029044">
    <property type="entry name" value="Nucleotide-diphossugar_trans"/>
</dbReference>
<dbReference type="STRING" id="1798392.A3A79_04885"/>
<dbReference type="Pfam" id="PF00535">
    <property type="entry name" value="Glycos_transf_2"/>
    <property type="match status" value="1"/>
</dbReference>
<evidence type="ECO:0000256" key="5">
    <source>
        <dbReference type="ARBA" id="ARBA00022985"/>
    </source>
</evidence>
<evidence type="ECO:0000313" key="10">
    <source>
        <dbReference type="EMBL" id="OGG24490.1"/>
    </source>
</evidence>
<protein>
    <recommendedName>
        <fullName evidence="9">Glycosyltransferase 2-like domain-containing protein</fullName>
    </recommendedName>
</protein>
<evidence type="ECO:0000313" key="11">
    <source>
        <dbReference type="Proteomes" id="UP000178759"/>
    </source>
</evidence>
<keyword evidence="2" id="KW-0328">Glycosyltransferase</keyword>
<evidence type="ECO:0000259" key="9">
    <source>
        <dbReference type="Pfam" id="PF00535"/>
    </source>
</evidence>
<dbReference type="PANTHER" id="PTHR48090:SF3">
    <property type="entry name" value="UNDECAPRENYL-PHOSPHATE 4-DEOXY-4-FORMAMIDO-L-ARABINOSE TRANSFERASE"/>
    <property type="match status" value="1"/>
</dbReference>
<evidence type="ECO:0000256" key="3">
    <source>
        <dbReference type="ARBA" id="ARBA00022679"/>
    </source>
</evidence>
<dbReference type="GO" id="GO:0009103">
    <property type="term" value="P:lipopolysaccharide biosynthetic process"/>
    <property type="evidence" value="ECO:0007669"/>
    <property type="project" value="UniProtKB-KW"/>
</dbReference>
<gene>
    <name evidence="10" type="ORF">A3A79_04885</name>
</gene>
<comment type="caution">
    <text evidence="10">The sequence shown here is derived from an EMBL/GenBank/DDBJ whole genome shotgun (WGS) entry which is preliminary data.</text>
</comment>
<organism evidence="10 11">
    <name type="scientific">Candidatus Gottesmanbacteria bacterium RIFCSPLOWO2_01_FULL_43_11b</name>
    <dbReference type="NCBI Taxonomy" id="1798392"/>
    <lineage>
        <taxon>Bacteria</taxon>
        <taxon>Candidatus Gottesmaniibacteriota</taxon>
    </lineage>
</organism>
<dbReference type="InterPro" id="IPR050256">
    <property type="entry name" value="Glycosyltransferase_2"/>
</dbReference>
<evidence type="ECO:0000256" key="8">
    <source>
        <dbReference type="SAM" id="Phobius"/>
    </source>
</evidence>
<reference evidence="10 11" key="1">
    <citation type="journal article" date="2016" name="Nat. Commun.">
        <title>Thousands of microbial genomes shed light on interconnected biogeochemical processes in an aquifer system.</title>
        <authorList>
            <person name="Anantharaman K."/>
            <person name="Brown C.T."/>
            <person name="Hug L.A."/>
            <person name="Sharon I."/>
            <person name="Castelle C.J."/>
            <person name="Probst A.J."/>
            <person name="Thomas B.C."/>
            <person name="Singh A."/>
            <person name="Wilkins M.J."/>
            <person name="Karaoz U."/>
            <person name="Brodie E.L."/>
            <person name="Williams K.H."/>
            <person name="Hubbard S.S."/>
            <person name="Banfield J.F."/>
        </authorList>
    </citation>
    <scope>NUCLEOTIDE SEQUENCE [LARGE SCALE GENOMIC DNA]</scope>
</reference>
<keyword evidence="4 8" id="KW-0812">Transmembrane</keyword>
<evidence type="ECO:0000256" key="7">
    <source>
        <dbReference type="ARBA" id="ARBA00023136"/>
    </source>
</evidence>